<feature type="chain" id="PRO_5007841207" evidence="1">
    <location>
        <begin position="20"/>
        <end position="314"/>
    </location>
</feature>
<feature type="signal peptide" evidence="1">
    <location>
        <begin position="1"/>
        <end position="19"/>
    </location>
</feature>
<keyword evidence="1" id="KW-0732">Signal</keyword>
<dbReference type="AlphaFoldDB" id="A0A162YEV1"/>
<evidence type="ECO:0000313" key="2">
    <source>
        <dbReference type="EMBL" id="KZM20000.1"/>
    </source>
</evidence>
<dbReference type="Proteomes" id="UP000076837">
    <property type="component" value="Unassembled WGS sequence"/>
</dbReference>
<protein>
    <submittedName>
        <fullName evidence="2">Uncharacterized protein</fullName>
    </submittedName>
</protein>
<dbReference type="EMBL" id="JYNV01000288">
    <property type="protein sequence ID" value="KZM20000.1"/>
    <property type="molecule type" value="Genomic_DNA"/>
</dbReference>
<evidence type="ECO:0000256" key="1">
    <source>
        <dbReference type="SAM" id="SignalP"/>
    </source>
</evidence>
<name>A0A162YEV1_DIDRA</name>
<evidence type="ECO:0000313" key="3">
    <source>
        <dbReference type="Proteomes" id="UP000076837"/>
    </source>
</evidence>
<comment type="caution">
    <text evidence="2">The sequence shown here is derived from an EMBL/GenBank/DDBJ whole genome shotgun (WGS) entry which is preliminary data.</text>
</comment>
<organism evidence="2 3">
    <name type="scientific">Didymella rabiei</name>
    <name type="common">Chickpea ascochyta blight fungus</name>
    <name type="synonym">Mycosphaerella rabiei</name>
    <dbReference type="NCBI Taxonomy" id="5454"/>
    <lineage>
        <taxon>Eukaryota</taxon>
        <taxon>Fungi</taxon>
        <taxon>Dikarya</taxon>
        <taxon>Ascomycota</taxon>
        <taxon>Pezizomycotina</taxon>
        <taxon>Dothideomycetes</taxon>
        <taxon>Pleosporomycetidae</taxon>
        <taxon>Pleosporales</taxon>
        <taxon>Pleosporineae</taxon>
        <taxon>Didymellaceae</taxon>
        <taxon>Ascochyta</taxon>
    </lineage>
</organism>
<sequence>MRSHSWFVALAALVTTSYAWPELPHFELQQVDHANAASTQRSVQGTCKRIAALTNLSNMAANQTNLDAMLASQKLTQDEIDYIKTKIDAINSELQKLNSNTTLAAECGVANAHRKAAQDCKKLDKLEKLVELANNKTAYDEHLAGEVLNQKQTEQLKQNMEDAELKLQALRSNSTLVNMCTNEVGLRQNGAVGQQAGDIGEAAVDNSGVISLSTSDATTFCGAYSTSSRNDTEAVHHPIKPSDYGPTYDEDAKHLQYKALLYVHGVATGNTAFTVRIHLYWKLLWDCVMDENAIRTPMNALPYMSAFWNDCIEF</sequence>
<proteinExistence type="predicted"/>
<reference evidence="2 3" key="1">
    <citation type="journal article" date="2016" name="Sci. Rep.">
        <title>Draft genome sequencing and secretome analysis of fungal phytopathogen Ascochyta rabiei provides insight into the necrotrophic effector repertoire.</title>
        <authorList>
            <person name="Verma S."/>
            <person name="Gazara R.K."/>
            <person name="Nizam S."/>
            <person name="Parween S."/>
            <person name="Chattopadhyay D."/>
            <person name="Verma P.K."/>
        </authorList>
    </citation>
    <scope>NUCLEOTIDE SEQUENCE [LARGE SCALE GENOMIC DNA]</scope>
    <source>
        <strain evidence="2 3">ArDII</strain>
    </source>
</reference>
<accession>A0A162YEV1</accession>
<gene>
    <name evidence="2" type="ORF">ST47_g8880</name>
</gene>
<keyword evidence="3" id="KW-1185">Reference proteome</keyword>